<dbReference type="GO" id="GO:0043709">
    <property type="term" value="P:cell adhesion involved in single-species biofilm formation"/>
    <property type="evidence" value="ECO:0007669"/>
    <property type="project" value="TreeGrafter"/>
</dbReference>
<feature type="transmembrane region" description="Helical" evidence="1">
    <location>
        <begin position="79"/>
        <end position="100"/>
    </location>
</feature>
<reference evidence="3 4" key="2">
    <citation type="journal article" date="2017" name="Int. J. Syst. Evol. Microbiol.">
        <title>Mycobacterium stephanolepidis sp. nov., a rapidly growing species related to Mycobacterium chelonae, isolated from marine teleost fish, Stephanolepis cirrhifer.</title>
        <authorList>
            <person name="Fukano H."/>
            <person name="Wada S."/>
            <person name="Kurata O."/>
            <person name="Katayama K."/>
            <person name="Fujiwara N."/>
            <person name="Hoshino Y."/>
        </authorList>
    </citation>
    <scope>NUCLEOTIDE SEQUENCE [LARGE SCALE GENOMIC DNA]</scope>
    <source>
        <strain evidence="3 4">NJB0901</strain>
    </source>
</reference>
<keyword evidence="4" id="KW-1185">Reference proteome</keyword>
<feature type="transmembrane region" description="Helical" evidence="1">
    <location>
        <begin position="133"/>
        <end position="151"/>
    </location>
</feature>
<dbReference type="Proteomes" id="UP000217954">
    <property type="component" value="Chromosome"/>
</dbReference>
<dbReference type="PANTHER" id="PTHR45138">
    <property type="entry name" value="REGULATORY COMPONENTS OF SENSORY TRANSDUCTION SYSTEM"/>
    <property type="match status" value="1"/>
</dbReference>
<dbReference type="KEGG" id="mste:MSTE_04968"/>
<evidence type="ECO:0000256" key="1">
    <source>
        <dbReference type="SAM" id="Phobius"/>
    </source>
</evidence>
<dbReference type="AlphaFoldDB" id="A0A1Z4F4Y5"/>
<proteinExistence type="predicted"/>
<dbReference type="InterPro" id="IPR050469">
    <property type="entry name" value="Diguanylate_Cyclase"/>
</dbReference>
<feature type="transmembrane region" description="Helical" evidence="1">
    <location>
        <begin position="188"/>
        <end position="208"/>
    </location>
</feature>
<dbReference type="CDD" id="cd01949">
    <property type="entry name" value="GGDEF"/>
    <property type="match status" value="1"/>
</dbReference>
<dbReference type="SUPFAM" id="SSF55073">
    <property type="entry name" value="Nucleotide cyclase"/>
    <property type="match status" value="1"/>
</dbReference>
<keyword evidence="1" id="KW-0472">Membrane</keyword>
<dbReference type="InterPro" id="IPR029787">
    <property type="entry name" value="Nucleotide_cyclase"/>
</dbReference>
<dbReference type="PROSITE" id="PS50887">
    <property type="entry name" value="GGDEF"/>
    <property type="match status" value="1"/>
</dbReference>
<evidence type="ECO:0000259" key="2">
    <source>
        <dbReference type="PROSITE" id="PS50887"/>
    </source>
</evidence>
<accession>A0A1Z4F4Y5</accession>
<dbReference type="GO" id="GO:0005886">
    <property type="term" value="C:plasma membrane"/>
    <property type="evidence" value="ECO:0007669"/>
    <property type="project" value="TreeGrafter"/>
</dbReference>
<evidence type="ECO:0000313" key="3">
    <source>
        <dbReference type="EMBL" id="BAY00260.1"/>
    </source>
</evidence>
<dbReference type="PANTHER" id="PTHR45138:SF9">
    <property type="entry name" value="DIGUANYLATE CYCLASE DGCM-RELATED"/>
    <property type="match status" value="1"/>
</dbReference>
<dbReference type="InterPro" id="IPR000160">
    <property type="entry name" value="GGDEF_dom"/>
</dbReference>
<dbReference type="SMART" id="SM00267">
    <property type="entry name" value="GGDEF"/>
    <property type="match status" value="1"/>
</dbReference>
<dbReference type="GO" id="GO:1902201">
    <property type="term" value="P:negative regulation of bacterial-type flagellum-dependent cell motility"/>
    <property type="evidence" value="ECO:0007669"/>
    <property type="project" value="TreeGrafter"/>
</dbReference>
<protein>
    <recommendedName>
        <fullName evidence="2">GGDEF domain-containing protein</fullName>
    </recommendedName>
</protein>
<dbReference type="NCBIfam" id="TIGR00254">
    <property type="entry name" value="GGDEF"/>
    <property type="match status" value="1"/>
</dbReference>
<keyword evidence="1" id="KW-1133">Transmembrane helix</keyword>
<organism evidence="3 4">
    <name type="scientific">[Mycobacterium] stephanolepidis</name>
    <dbReference type="NCBI Taxonomy" id="1520670"/>
    <lineage>
        <taxon>Bacteria</taxon>
        <taxon>Bacillati</taxon>
        <taxon>Actinomycetota</taxon>
        <taxon>Actinomycetes</taxon>
        <taxon>Mycobacteriales</taxon>
        <taxon>Mycobacteriaceae</taxon>
        <taxon>Mycobacteroides</taxon>
    </lineage>
</organism>
<gene>
    <name evidence="3" type="ORF">MSTE_04968</name>
</gene>
<dbReference type="Pfam" id="PF00990">
    <property type="entry name" value="GGDEF"/>
    <property type="match status" value="1"/>
</dbReference>
<feature type="transmembrane region" description="Helical" evidence="1">
    <location>
        <begin position="106"/>
        <end position="126"/>
    </location>
</feature>
<feature type="transmembrane region" description="Helical" evidence="1">
    <location>
        <begin position="49"/>
        <end position="67"/>
    </location>
</feature>
<dbReference type="EMBL" id="AP018165">
    <property type="protein sequence ID" value="BAY00260.1"/>
    <property type="molecule type" value="Genomic_DNA"/>
</dbReference>
<feature type="domain" description="GGDEF" evidence="2">
    <location>
        <begin position="245"/>
        <end position="376"/>
    </location>
</feature>
<evidence type="ECO:0000313" key="4">
    <source>
        <dbReference type="Proteomes" id="UP000217954"/>
    </source>
</evidence>
<dbReference type="InterPro" id="IPR043128">
    <property type="entry name" value="Rev_trsase/Diguanyl_cyclase"/>
</dbReference>
<keyword evidence="1" id="KW-0812">Transmembrane</keyword>
<reference evidence="4" key="1">
    <citation type="journal article" date="2017" name="Genome Announc.">
        <title>Complete Genome Sequence of Mycobacterium stephanolepidis.</title>
        <authorList>
            <person name="Fukano H."/>
            <person name="Yoshida M."/>
            <person name="Katayama Y."/>
            <person name="Omatsu T."/>
            <person name="Mizutani T."/>
            <person name="Kurata O."/>
            <person name="Wada S."/>
            <person name="Hoshino Y."/>
        </authorList>
    </citation>
    <scope>NUCLEOTIDE SEQUENCE [LARGE SCALE GENOMIC DNA]</scope>
    <source>
        <strain evidence="4">NJB0901</strain>
    </source>
</reference>
<name>A0A1Z4F4Y5_9MYCO</name>
<dbReference type="GO" id="GO:0052621">
    <property type="term" value="F:diguanylate cyclase activity"/>
    <property type="evidence" value="ECO:0007669"/>
    <property type="project" value="TreeGrafter"/>
</dbReference>
<feature type="transmembrane region" description="Helical" evidence="1">
    <location>
        <begin position="157"/>
        <end position="176"/>
    </location>
</feature>
<sequence>MPLFVARVSTASKTLASILTFENLSRWWHTPTRYDPVVSYLRSRSLVPVMRVVVGGCAGALAISPLAMEFSPQGPQGPLWRSLDVIVGAIGIFWMLRWWFGPLPTQLVSAIFATTSIAAICVGSFADSDKVTGICWMSALAVAAVYIGAFHGARLFALYWLLALSTLTLHAISLSLQQGWAVAAAKSVEIGAVVLVMPTILHLVYPVFAHDAVSAERDQLTGLHNRRGFNGQSVRLAMTAHAQRSELSIIVVDIDRFKRINDHRGHDAGDRVIVLAALRIRVVTGDRAVVGRLGGDEFCVAMIAPVQSAIEAAEQIRIELESIDTVAMITASIGVATGRPLRTDRPRDLVSRLIIDADNAMYTAKRDGGNRVATLR</sequence>
<dbReference type="Gene3D" id="3.30.70.270">
    <property type="match status" value="1"/>
</dbReference>